<dbReference type="InterPro" id="IPR021102">
    <property type="entry name" value="PNGase_A"/>
</dbReference>
<protein>
    <recommendedName>
        <fullName evidence="1">Peptide N-acetyl-beta-D-glucosaminyl asparaginase amidase A N-terminal domain-containing protein</fullName>
    </recommendedName>
</protein>
<name>A0A4Z1NIW6_9PEZI</name>
<dbReference type="AlphaFoldDB" id="A0A4Z1NIW6"/>
<comment type="caution">
    <text evidence="2">The sequence shown here is derived from an EMBL/GenBank/DDBJ whole genome shotgun (WGS) entry which is preliminary data.</text>
</comment>
<dbReference type="Proteomes" id="UP000298493">
    <property type="component" value="Unassembled WGS sequence"/>
</dbReference>
<dbReference type="InterPro" id="IPR056948">
    <property type="entry name" value="PNGaseA_N"/>
</dbReference>
<dbReference type="Pfam" id="PF12222">
    <property type="entry name" value="PNGaseA"/>
    <property type="match status" value="1"/>
</dbReference>
<dbReference type="PANTHER" id="PTHR31104">
    <property type="entry name" value="PEPTIDE-N4-(N-ACETYL-BETA-GLUCOSAMINYL)ASPARAGINE AMIDASE A PROTEIN"/>
    <property type="match status" value="1"/>
</dbReference>
<evidence type="ECO:0000313" key="2">
    <source>
        <dbReference type="EMBL" id="TID15661.1"/>
    </source>
</evidence>
<gene>
    <name evidence="2" type="ORF">E6O75_ATG07989</name>
</gene>
<reference evidence="2 3" key="1">
    <citation type="submission" date="2019-04" db="EMBL/GenBank/DDBJ databases">
        <title>High contiguity whole genome sequence and gene annotation resource for two Venturia nashicola isolates.</title>
        <authorList>
            <person name="Prokchorchik M."/>
            <person name="Won K."/>
            <person name="Lee Y."/>
            <person name="Choi E.D."/>
            <person name="Segonzac C."/>
            <person name="Sohn K.H."/>
        </authorList>
    </citation>
    <scope>NUCLEOTIDE SEQUENCE [LARGE SCALE GENOMIC DNA]</scope>
    <source>
        <strain evidence="2 3">PRI2</strain>
    </source>
</reference>
<keyword evidence="3" id="KW-1185">Reference proteome</keyword>
<dbReference type="EMBL" id="SNSC02000020">
    <property type="protein sequence ID" value="TID15661.1"/>
    <property type="molecule type" value="Genomic_DNA"/>
</dbReference>
<dbReference type="Pfam" id="PF25156">
    <property type="entry name" value="PNGase_A_C"/>
    <property type="match status" value="1"/>
</dbReference>
<accession>A0A4Z1NIW6</accession>
<evidence type="ECO:0000259" key="1">
    <source>
        <dbReference type="Pfam" id="PF12222"/>
    </source>
</evidence>
<evidence type="ECO:0000313" key="3">
    <source>
        <dbReference type="Proteomes" id="UP000298493"/>
    </source>
</evidence>
<feature type="domain" description="Peptide N-acetyl-beta-D-glucosaminyl asparaginase amidase A N-terminal" evidence="1">
    <location>
        <begin position="1"/>
        <end position="278"/>
    </location>
</feature>
<proteinExistence type="predicted"/>
<organism evidence="2 3">
    <name type="scientific">Venturia nashicola</name>
    <dbReference type="NCBI Taxonomy" id="86259"/>
    <lineage>
        <taxon>Eukaryota</taxon>
        <taxon>Fungi</taxon>
        <taxon>Dikarya</taxon>
        <taxon>Ascomycota</taxon>
        <taxon>Pezizomycotina</taxon>
        <taxon>Dothideomycetes</taxon>
        <taxon>Pleosporomycetidae</taxon>
        <taxon>Venturiales</taxon>
        <taxon>Venturiaceae</taxon>
        <taxon>Venturia</taxon>
    </lineage>
</organism>
<sequence>MNFTVTSSGRQFDRLAVMYLNNTEIWRTSTAEPTLNGIAWTYMKDVSNYLTLWKQPQKIIFDLGNIIDSTYTGAFNTTLTATFFSKKGIPKPADIIIPLSARRSANGSASAFMVPEVQAINTFSIPQNVDKAIFSLSAVGQAEEEFWWSNVPSSTTGTFINNTLLGFSPFREVQLLVDGEIVGVTWPFPVIFTGGIVPGFWRPEVGIDAFDLKEDEIDLTPWLSILSDGRDHSYEIRVMGLVDDGQGNATLTAVGKYWVVTGKLFLWLNPSNSTTTGTPLTKLTPVPQFFITSSTTKSPNNGTNSTLTYQVLAQRQLSFTSTLETSTGPVTASWQQTLQYSNIALFTNNGNNQTNTQMTSGLDHSSSGYSRRFSYPLYVMSSVTGGNGAVDAAMGLTGVLDRAKNVQVFGQSVFPDGLEDFMDEGRFDGWSLATRQNGSSGYTPSTLLKKGTSYGATEQEYVFAGVKVGDEGVANRAGDGTVQVPFAMGTEPLFSRSVLAVNGSVARDSLQNVDQRVIGNGIMKEEYFDSGFATMHDLEFVGGKFIHVV</sequence>